<dbReference type="OrthoDB" id="6402335at2"/>
<gene>
    <name evidence="1" type="ORF">F7018_12200</name>
</gene>
<dbReference type="Proteomes" id="UP000467305">
    <property type="component" value="Unassembled WGS sequence"/>
</dbReference>
<reference evidence="1 2" key="1">
    <citation type="submission" date="2019-09" db="EMBL/GenBank/DDBJ databases">
        <authorList>
            <person name="Cao W.R."/>
        </authorList>
    </citation>
    <scope>NUCLEOTIDE SEQUENCE [LARGE SCALE GENOMIC DNA]</scope>
    <source>
        <strain evidence="2">a4</strain>
    </source>
</reference>
<dbReference type="InterPro" id="IPR019853">
    <property type="entry name" value="GldB-like"/>
</dbReference>
<name>A0A7J5ACM3_9FLAO</name>
<protein>
    <recommendedName>
        <fullName evidence="3">DUF2268 domain-containing protein</fullName>
    </recommendedName>
</protein>
<keyword evidence="2" id="KW-1185">Reference proteome</keyword>
<evidence type="ECO:0000313" key="1">
    <source>
        <dbReference type="EMBL" id="KAB1155233.1"/>
    </source>
</evidence>
<dbReference type="Pfam" id="PF25594">
    <property type="entry name" value="GldB_lipo"/>
    <property type="match status" value="1"/>
</dbReference>
<organism evidence="1 2">
    <name type="scientific">Tenacibaculum aiptasiae</name>
    <dbReference type="NCBI Taxonomy" id="426481"/>
    <lineage>
        <taxon>Bacteria</taxon>
        <taxon>Pseudomonadati</taxon>
        <taxon>Bacteroidota</taxon>
        <taxon>Flavobacteriia</taxon>
        <taxon>Flavobacteriales</taxon>
        <taxon>Flavobacteriaceae</taxon>
        <taxon>Tenacibaculum</taxon>
    </lineage>
</organism>
<accession>A0A7J5ACM3</accession>
<comment type="caution">
    <text evidence="1">The sequence shown here is derived from an EMBL/GenBank/DDBJ whole genome shotgun (WGS) entry which is preliminary data.</text>
</comment>
<sequence length="436" mass="50147">MIKTLKILIIAVLFSSCTSIKEHPNTIISTDVTNFWEAYDKIKKTKDSTQQINYLKELFLNKGTAGLKAIMEARKYTADSYMKAIYKYPKFWETVRPNTLKINRYKEAIHKGIERFKSLYPEARPATIYFTIGALKTGGTTMDDKVLIGSEVALGDLSVNTSELKKDFPNLLNHFKLNVPDESIVFGNVHEYVHTQQDTTIANSLLSKTLIEGVGEFVAEKSLDIASPNESIIYGKKHDKKIKDVFVKEMFTKFEIRWFWSNTNNQFKVGDLGYYVGYAICKSYYEKAKDKKLAIKEMIELDYLDEDEVYKFIDASKYFEKPIAVYKKEFERHRPRVIGISEFENNSAKVDTTIKTITLEFSKAMDTTMVNLRIGPLGEKNLLAITDIVGWSKDKKKITYKIALQPNLRQQLLITDIFRSKDGYLLAPYLVDITTK</sequence>
<proteinExistence type="predicted"/>
<evidence type="ECO:0000313" key="2">
    <source>
        <dbReference type="Proteomes" id="UP000467305"/>
    </source>
</evidence>
<dbReference type="PROSITE" id="PS51257">
    <property type="entry name" value="PROKAR_LIPOPROTEIN"/>
    <property type="match status" value="1"/>
</dbReference>
<dbReference type="AlphaFoldDB" id="A0A7J5ACM3"/>
<evidence type="ECO:0008006" key="3">
    <source>
        <dbReference type="Google" id="ProtNLM"/>
    </source>
</evidence>
<dbReference type="RefSeq" id="WP_150900343.1">
    <property type="nucleotide sequence ID" value="NZ_WAAU01000024.1"/>
</dbReference>
<dbReference type="EMBL" id="WAAU01000024">
    <property type="protein sequence ID" value="KAB1155233.1"/>
    <property type="molecule type" value="Genomic_DNA"/>
</dbReference>